<dbReference type="InterPro" id="IPR009875">
    <property type="entry name" value="PilZ_domain"/>
</dbReference>
<name>A0A3P3VQT2_9GAMM</name>
<dbReference type="EMBL" id="QWEZ01000001">
    <property type="protein sequence ID" value="RRJ84677.1"/>
    <property type="molecule type" value="Genomic_DNA"/>
</dbReference>
<keyword evidence="3" id="KW-1185">Reference proteome</keyword>
<evidence type="ECO:0000313" key="2">
    <source>
        <dbReference type="EMBL" id="RRJ84677.1"/>
    </source>
</evidence>
<dbReference type="RefSeq" id="WP_125015105.1">
    <property type="nucleotide sequence ID" value="NZ_QWEZ01000001.1"/>
</dbReference>
<protein>
    <submittedName>
        <fullName evidence="2">PilZ domain-containing protein</fullName>
    </submittedName>
</protein>
<reference evidence="2 3" key="1">
    <citation type="submission" date="2018-08" db="EMBL/GenBank/DDBJ databases">
        <authorList>
            <person name="Khan S.A."/>
        </authorList>
    </citation>
    <scope>NUCLEOTIDE SEQUENCE [LARGE SCALE GENOMIC DNA]</scope>
    <source>
        <strain evidence="2 3">GTF-13</strain>
    </source>
</reference>
<dbReference type="Pfam" id="PF07238">
    <property type="entry name" value="PilZ"/>
    <property type="match status" value="1"/>
</dbReference>
<proteinExistence type="predicted"/>
<organism evidence="2 3">
    <name type="scientific">Aestuariirhabdus litorea</name>
    <dbReference type="NCBI Taxonomy" id="2528527"/>
    <lineage>
        <taxon>Bacteria</taxon>
        <taxon>Pseudomonadati</taxon>
        <taxon>Pseudomonadota</taxon>
        <taxon>Gammaproteobacteria</taxon>
        <taxon>Oceanospirillales</taxon>
        <taxon>Aestuariirhabdaceae</taxon>
        <taxon>Aestuariirhabdus</taxon>
    </lineage>
</organism>
<accession>A0A3P3VQT2</accession>
<comment type="caution">
    <text evidence="2">The sequence shown here is derived from an EMBL/GenBank/DDBJ whole genome shotgun (WGS) entry which is preliminary data.</text>
</comment>
<feature type="domain" description="PilZ" evidence="1">
    <location>
        <begin position="102"/>
        <end position="175"/>
    </location>
</feature>
<sequence length="194" mass="22187">MDQDERRNFFRITDKVALEYQLIDLPLHPKESGFPYQHTGEAFSLASEIQSIETESQHILRAIHEDNRLVSQYLKSIDKRIQLLSRMVSAISFNSTNPELVEADLSEGGISIITDTSFAPSQYLAMKLTLFPSYAGIMATGRVLESIAQDGGYRHSIIFEEITEPDRQLLARHIIQYQALLRRHHVTQAEQDQK</sequence>
<evidence type="ECO:0000313" key="3">
    <source>
        <dbReference type="Proteomes" id="UP000280792"/>
    </source>
</evidence>
<reference evidence="2 3" key="2">
    <citation type="submission" date="2018-12" db="EMBL/GenBank/DDBJ databases">
        <title>Simiduia agarivorans gen. nov., sp. nov., a marine, agarolytic bacterium isolated from shallow coastal water from Keelung, Taiwan.</title>
        <authorList>
            <person name="Shieh W.Y."/>
        </authorList>
    </citation>
    <scope>NUCLEOTIDE SEQUENCE [LARGE SCALE GENOMIC DNA]</scope>
    <source>
        <strain evidence="2 3">GTF-13</strain>
    </source>
</reference>
<gene>
    <name evidence="2" type="ORF">D0544_06125</name>
</gene>
<dbReference type="AlphaFoldDB" id="A0A3P3VQT2"/>
<dbReference type="Proteomes" id="UP000280792">
    <property type="component" value="Unassembled WGS sequence"/>
</dbReference>
<dbReference type="GO" id="GO:0035438">
    <property type="term" value="F:cyclic-di-GMP binding"/>
    <property type="evidence" value="ECO:0007669"/>
    <property type="project" value="InterPro"/>
</dbReference>
<evidence type="ECO:0000259" key="1">
    <source>
        <dbReference type="Pfam" id="PF07238"/>
    </source>
</evidence>